<accession>A0A6P8P7E2</accession>
<dbReference type="GeneID" id="117346126"/>
<evidence type="ECO:0000256" key="5">
    <source>
        <dbReference type="PROSITE-ProRule" id="PRU00059"/>
    </source>
</evidence>
<gene>
    <name evidence="10" type="primary">CDCP2</name>
</gene>
<keyword evidence="7" id="KW-0812">Transmembrane</keyword>
<dbReference type="CTD" id="200008"/>
<comment type="caution">
    <text evidence="5">Lacks conserved residue(s) required for the propagation of feature annotation.</text>
</comment>
<dbReference type="SMART" id="SM00042">
    <property type="entry name" value="CUB"/>
    <property type="match status" value="3"/>
</dbReference>
<feature type="region of interest" description="Disordered" evidence="6">
    <location>
        <begin position="483"/>
        <end position="513"/>
    </location>
</feature>
<feature type="compositionally biased region" description="Basic and acidic residues" evidence="6">
    <location>
        <begin position="498"/>
        <end position="513"/>
    </location>
</feature>
<keyword evidence="7" id="KW-0472">Membrane</keyword>
<evidence type="ECO:0000256" key="2">
    <source>
        <dbReference type="ARBA" id="ARBA00022737"/>
    </source>
</evidence>
<evidence type="ECO:0000256" key="6">
    <source>
        <dbReference type="SAM" id="MobiDB-lite"/>
    </source>
</evidence>
<dbReference type="Gene3D" id="2.60.120.290">
    <property type="entry name" value="Spermadhesin, CUB domain"/>
    <property type="match status" value="3"/>
</dbReference>
<keyword evidence="1" id="KW-0645">Protease</keyword>
<dbReference type="InParanoid" id="A0A6P8P7E2"/>
<evidence type="ECO:0000313" key="10">
    <source>
        <dbReference type="RefSeq" id="XP_033771421.1"/>
    </source>
</evidence>
<dbReference type="RefSeq" id="XP_033771421.1">
    <property type="nucleotide sequence ID" value="XM_033915530.1"/>
</dbReference>
<evidence type="ECO:0000256" key="7">
    <source>
        <dbReference type="SAM" id="Phobius"/>
    </source>
</evidence>
<dbReference type="Proteomes" id="UP000515159">
    <property type="component" value="Chromosome 12"/>
</dbReference>
<keyword evidence="3" id="KW-0378">Hydrolase</keyword>
<feature type="domain" description="CUB" evidence="8">
    <location>
        <begin position="263"/>
        <end position="379"/>
    </location>
</feature>
<dbReference type="KEGG" id="gsh:117346126"/>
<evidence type="ECO:0000313" key="9">
    <source>
        <dbReference type="Proteomes" id="UP000515159"/>
    </source>
</evidence>
<dbReference type="InterPro" id="IPR000859">
    <property type="entry name" value="CUB_dom"/>
</dbReference>
<dbReference type="FunCoup" id="A0A6P8P7E2">
    <property type="interactions" value="1"/>
</dbReference>
<evidence type="ECO:0000256" key="4">
    <source>
        <dbReference type="ARBA" id="ARBA00023157"/>
    </source>
</evidence>
<protein>
    <submittedName>
        <fullName evidence="10">CUB domain-containing protein 2</fullName>
    </submittedName>
</protein>
<dbReference type="FunFam" id="2.60.120.290:FF:000013">
    <property type="entry name" value="Membrane frizzled-related protein"/>
    <property type="match status" value="3"/>
</dbReference>
<dbReference type="PANTHER" id="PTHR24251:SF47">
    <property type="entry name" value="CUB DOMAIN-CONTAINING PROTEIN 2"/>
    <property type="match status" value="1"/>
</dbReference>
<dbReference type="OrthoDB" id="10009301at2759"/>
<proteinExistence type="predicted"/>
<dbReference type="AlphaFoldDB" id="A0A6P8P7E2"/>
<dbReference type="GO" id="GO:0008233">
    <property type="term" value="F:peptidase activity"/>
    <property type="evidence" value="ECO:0007669"/>
    <property type="project" value="UniProtKB-KW"/>
</dbReference>
<evidence type="ECO:0000256" key="3">
    <source>
        <dbReference type="ARBA" id="ARBA00022801"/>
    </source>
</evidence>
<sequence>MSGFSQTSLNSNSAASQYLSLYPAPKFRLSGVKCGGVLSAPSGNFSSPNFPGLYPYDTDCTWLLVVAEGSSMLLTFHYFDLEYHNACDYDYVKIYNGVSEDKGNLLGKFCGTDLPPQFTSSWHVMAIIFHSDKHVASKGFSATYRKDICGGVLTGLSGVITSPNYPENYPNNAECHWTIRVASPSIVKLAFTDFQMENNEECSFDYVAVFDGSSTSSRHISRHCGSSKPPDVVSATSELLLVFKSDFNIGGRGFKAYFYSGECQGVYTAVKGNFSSPQHPDIYPNNINCHWTVELPRGFRIQMVFLDLDLEDRSSLTNGCDYDYVSLYDGGRANAPLLGRWCGKEVPPSITSRGNKLLLVLSTDRNVASKGFSVAYIGVVPMNVTCTRTDFHIQIAAPSIPRLQKQNIYLGNPGCAAQMAGMNYKIYARFDTCGMEPQKRNNTTVIVGILYIDFSMQGQQDIHEYEMQCEPKKKEASVYLLSGSHPSRPSRAANDMAEPQHHETESLEGRESVKGQDSSDIVFISICILAGTLMLVAVVGLVLL</sequence>
<keyword evidence="7" id="KW-1133">Transmembrane helix</keyword>
<dbReference type="SUPFAM" id="SSF49854">
    <property type="entry name" value="Spermadhesin, CUB domain"/>
    <property type="match status" value="3"/>
</dbReference>
<keyword evidence="4" id="KW-1015">Disulfide bond</keyword>
<feature type="domain" description="CUB" evidence="8">
    <location>
        <begin position="149"/>
        <end position="261"/>
    </location>
</feature>
<evidence type="ECO:0000259" key="8">
    <source>
        <dbReference type="PROSITE" id="PS01180"/>
    </source>
</evidence>
<dbReference type="Pfam" id="PF00431">
    <property type="entry name" value="CUB"/>
    <property type="match status" value="3"/>
</dbReference>
<name>A0A6P8P7E2_GEOSA</name>
<dbReference type="InterPro" id="IPR035914">
    <property type="entry name" value="Sperma_CUB_dom_sf"/>
</dbReference>
<reference evidence="10" key="1">
    <citation type="submission" date="2025-08" db="UniProtKB">
        <authorList>
            <consortium name="RefSeq"/>
        </authorList>
    </citation>
    <scope>IDENTIFICATION</scope>
</reference>
<dbReference type="GO" id="GO:0006508">
    <property type="term" value="P:proteolysis"/>
    <property type="evidence" value="ECO:0007669"/>
    <property type="project" value="UniProtKB-KW"/>
</dbReference>
<dbReference type="CDD" id="cd00041">
    <property type="entry name" value="CUB"/>
    <property type="match status" value="3"/>
</dbReference>
<keyword evidence="9" id="KW-1185">Reference proteome</keyword>
<evidence type="ECO:0000256" key="1">
    <source>
        <dbReference type="ARBA" id="ARBA00022670"/>
    </source>
</evidence>
<feature type="domain" description="CUB" evidence="8">
    <location>
        <begin position="34"/>
        <end position="147"/>
    </location>
</feature>
<organism evidence="9 10">
    <name type="scientific">Geotrypetes seraphini</name>
    <name type="common">Gaboon caecilian</name>
    <name type="synonym">Caecilia seraphini</name>
    <dbReference type="NCBI Taxonomy" id="260995"/>
    <lineage>
        <taxon>Eukaryota</taxon>
        <taxon>Metazoa</taxon>
        <taxon>Chordata</taxon>
        <taxon>Craniata</taxon>
        <taxon>Vertebrata</taxon>
        <taxon>Euteleostomi</taxon>
        <taxon>Amphibia</taxon>
        <taxon>Gymnophiona</taxon>
        <taxon>Geotrypetes</taxon>
    </lineage>
</organism>
<dbReference type="PROSITE" id="PS01180">
    <property type="entry name" value="CUB"/>
    <property type="match status" value="3"/>
</dbReference>
<keyword evidence="2" id="KW-0677">Repeat</keyword>
<feature type="transmembrane region" description="Helical" evidence="7">
    <location>
        <begin position="521"/>
        <end position="543"/>
    </location>
</feature>
<dbReference type="PANTHER" id="PTHR24251">
    <property type="entry name" value="OVOCHYMASE-RELATED"/>
    <property type="match status" value="1"/>
</dbReference>